<evidence type="ECO:0000313" key="2">
    <source>
        <dbReference type="Proteomes" id="UP000016935"/>
    </source>
</evidence>
<sequence>MAVAACSAVLPVVSSVRRYYQARRTFTRSSLKPLKLHRPVASTHIMPQVLGATPAVYTRGPIAFHGEMPIRQATDRWCHPRAAVARACGLGVESVVVACLKTSFLDSD</sequence>
<dbReference type="HOGENOM" id="CLU_2198624_0_0_1"/>
<reference evidence="1 2" key="2">
    <citation type="journal article" date="2013" name="PLoS Genet.">
        <title>Comparative genome structure, secondary metabolite, and effector coding capacity across Cochliobolus pathogens.</title>
        <authorList>
            <person name="Condon B.J."/>
            <person name="Leng Y."/>
            <person name="Wu D."/>
            <person name="Bushley K.E."/>
            <person name="Ohm R.A."/>
            <person name="Otillar R."/>
            <person name="Martin J."/>
            <person name="Schackwitz W."/>
            <person name="Grimwood J."/>
            <person name="MohdZainudin N."/>
            <person name="Xue C."/>
            <person name="Wang R."/>
            <person name="Manning V.A."/>
            <person name="Dhillon B."/>
            <person name="Tu Z.J."/>
            <person name="Steffenson B.J."/>
            <person name="Salamov A."/>
            <person name="Sun H."/>
            <person name="Lowry S."/>
            <person name="LaButti K."/>
            <person name="Han J."/>
            <person name="Copeland A."/>
            <person name="Lindquist E."/>
            <person name="Barry K."/>
            <person name="Schmutz J."/>
            <person name="Baker S.E."/>
            <person name="Ciuffetti L.M."/>
            <person name="Grigoriev I.V."/>
            <person name="Zhong S."/>
            <person name="Turgeon B.G."/>
        </authorList>
    </citation>
    <scope>NUCLEOTIDE SEQUENCE [LARGE SCALE GENOMIC DNA]</scope>
    <source>
        <strain evidence="2">28A</strain>
    </source>
</reference>
<keyword evidence="2" id="KW-1185">Reference proteome</keyword>
<dbReference type="AlphaFoldDB" id="R0J4I6"/>
<protein>
    <submittedName>
        <fullName evidence="1">Uncharacterized protein</fullName>
    </submittedName>
</protein>
<accession>R0J4I6</accession>
<gene>
    <name evidence="1" type="ORF">SETTUDRAFT_162425</name>
</gene>
<reference evidence="1 2" key="1">
    <citation type="journal article" date="2012" name="PLoS Pathog.">
        <title>Diverse lifestyles and strategies of plant pathogenesis encoded in the genomes of eighteen Dothideomycetes fungi.</title>
        <authorList>
            <person name="Ohm R.A."/>
            <person name="Feau N."/>
            <person name="Henrissat B."/>
            <person name="Schoch C.L."/>
            <person name="Horwitz B.A."/>
            <person name="Barry K.W."/>
            <person name="Condon B.J."/>
            <person name="Copeland A.C."/>
            <person name="Dhillon B."/>
            <person name="Glaser F."/>
            <person name="Hesse C.N."/>
            <person name="Kosti I."/>
            <person name="LaButti K."/>
            <person name="Lindquist E.A."/>
            <person name="Lucas S."/>
            <person name="Salamov A.A."/>
            <person name="Bradshaw R.E."/>
            <person name="Ciuffetti L."/>
            <person name="Hamelin R.C."/>
            <person name="Kema G.H.J."/>
            <person name="Lawrence C."/>
            <person name="Scott J.A."/>
            <person name="Spatafora J.W."/>
            <person name="Turgeon B.G."/>
            <person name="de Wit P.J.G.M."/>
            <person name="Zhong S."/>
            <person name="Goodwin S.B."/>
            <person name="Grigoriev I.V."/>
        </authorList>
    </citation>
    <scope>NUCLEOTIDE SEQUENCE [LARGE SCALE GENOMIC DNA]</scope>
    <source>
        <strain evidence="2">28A</strain>
    </source>
</reference>
<dbReference type="EMBL" id="KB908481">
    <property type="protein sequence ID" value="EOA91855.1"/>
    <property type="molecule type" value="Genomic_DNA"/>
</dbReference>
<proteinExistence type="predicted"/>
<organism evidence="1 2">
    <name type="scientific">Exserohilum turcicum (strain 28A)</name>
    <name type="common">Northern leaf blight fungus</name>
    <name type="synonym">Setosphaeria turcica</name>
    <dbReference type="NCBI Taxonomy" id="671987"/>
    <lineage>
        <taxon>Eukaryota</taxon>
        <taxon>Fungi</taxon>
        <taxon>Dikarya</taxon>
        <taxon>Ascomycota</taxon>
        <taxon>Pezizomycotina</taxon>
        <taxon>Dothideomycetes</taxon>
        <taxon>Pleosporomycetidae</taxon>
        <taxon>Pleosporales</taxon>
        <taxon>Pleosporineae</taxon>
        <taxon>Pleosporaceae</taxon>
        <taxon>Exserohilum</taxon>
    </lineage>
</organism>
<dbReference type="Proteomes" id="UP000016935">
    <property type="component" value="Unassembled WGS sequence"/>
</dbReference>
<evidence type="ECO:0000313" key="1">
    <source>
        <dbReference type="EMBL" id="EOA91855.1"/>
    </source>
</evidence>
<name>R0J4I6_EXST2</name>
<dbReference type="GeneID" id="19398388"/>
<dbReference type="RefSeq" id="XP_008020892.1">
    <property type="nucleotide sequence ID" value="XM_008022701.1"/>
</dbReference>